<gene>
    <name evidence="4" type="ORF">DL346_11845</name>
</gene>
<evidence type="ECO:0000259" key="3">
    <source>
        <dbReference type="Pfam" id="PF02371"/>
    </source>
</evidence>
<dbReference type="GO" id="GO:0004803">
    <property type="term" value="F:transposase activity"/>
    <property type="evidence" value="ECO:0007669"/>
    <property type="project" value="InterPro"/>
</dbReference>
<dbReference type="PANTHER" id="PTHR33055">
    <property type="entry name" value="TRANSPOSASE FOR INSERTION SEQUENCE ELEMENT IS1111A"/>
    <property type="match status" value="1"/>
</dbReference>
<protein>
    <submittedName>
        <fullName evidence="4">IS110 family transposase</fullName>
    </submittedName>
</protein>
<feature type="domain" description="Transposase IS110-like N-terminal" evidence="2">
    <location>
        <begin position="5"/>
        <end position="163"/>
    </location>
</feature>
<proteinExistence type="predicted"/>
<keyword evidence="5" id="KW-1185">Reference proteome</keyword>
<sequence length="401" mass="45397">MNPVIGLDVFKGESMAQAFLDKGLPYLKVFRFKHTTEGLTRFRKYMKDLQDEAGTPPTIVLEATGHYQSPLIPVFEELGYVYLVINPLLSKTARKRKLRNVKTDAADAHLLGELFYKEELQPELKRGTPLLNLRHLTRFYESISDMYVQTKLQFHAVMDQVFPEYIGVFGDTFSKVSLRLLLRFPTSEKVLQLGKTELIEAIKELTPRARSVRWAEERSERLIAAAERNPFKSSTMSSHFVSLGILVQSLLQYQEHLSQLETQIDALAEDIAAFDLLRSIPGIGNKIAATILSEVGEIERFDNAKKLVAFAGLDPSVFSSGKFTATQNRISKRGSKRLRLALFLAVRCGLRLSVNQKIKAYYDKKRTEGKGHKVAVIASANKLLHWIFAMLKNKTTFVDLA</sequence>
<dbReference type="AlphaFoldDB" id="A0A328U479"/>
<dbReference type="OrthoDB" id="9790935at2"/>
<dbReference type="Pfam" id="PF02371">
    <property type="entry name" value="Transposase_20"/>
    <property type="match status" value="1"/>
</dbReference>
<dbReference type="Proteomes" id="UP000249260">
    <property type="component" value="Unassembled WGS sequence"/>
</dbReference>
<dbReference type="GO" id="GO:0006313">
    <property type="term" value="P:DNA transposition"/>
    <property type="evidence" value="ECO:0007669"/>
    <property type="project" value="InterPro"/>
</dbReference>
<reference evidence="4 5" key="1">
    <citation type="submission" date="2018-06" db="EMBL/GenBank/DDBJ databases">
        <title>Paenibacillus montanisoli sp. nov., isolated from mountain area soil.</title>
        <authorList>
            <person name="Wu M."/>
        </authorList>
    </citation>
    <scope>NUCLEOTIDE SEQUENCE [LARGE SCALE GENOMIC DNA]</scope>
    <source>
        <strain evidence="4 5">RA17</strain>
    </source>
</reference>
<dbReference type="InterPro" id="IPR047650">
    <property type="entry name" value="Transpos_IS110"/>
</dbReference>
<organism evidence="4 5">
    <name type="scientific">Paenibacillus montanisoli</name>
    <dbReference type="NCBI Taxonomy" id="2081970"/>
    <lineage>
        <taxon>Bacteria</taxon>
        <taxon>Bacillati</taxon>
        <taxon>Bacillota</taxon>
        <taxon>Bacilli</taxon>
        <taxon>Bacillales</taxon>
        <taxon>Paenibacillaceae</taxon>
        <taxon>Paenibacillus</taxon>
    </lineage>
</organism>
<feature type="coiled-coil region" evidence="1">
    <location>
        <begin position="250"/>
        <end position="277"/>
    </location>
</feature>
<dbReference type="Pfam" id="PF01548">
    <property type="entry name" value="DEDD_Tnp_IS110"/>
    <property type="match status" value="1"/>
</dbReference>
<dbReference type="NCBIfam" id="NF033542">
    <property type="entry name" value="transpos_IS110"/>
    <property type="match status" value="1"/>
</dbReference>
<name>A0A328U479_9BACL</name>
<dbReference type="PANTHER" id="PTHR33055:SF15">
    <property type="entry name" value="TRANSPOSASE-RELATED"/>
    <property type="match status" value="1"/>
</dbReference>
<dbReference type="InterPro" id="IPR003346">
    <property type="entry name" value="Transposase_20"/>
</dbReference>
<comment type="caution">
    <text evidence="4">The sequence shown here is derived from an EMBL/GenBank/DDBJ whole genome shotgun (WGS) entry which is preliminary data.</text>
</comment>
<feature type="domain" description="Transposase IS116/IS110/IS902 C-terminal" evidence="3">
    <location>
        <begin position="276"/>
        <end position="362"/>
    </location>
</feature>
<dbReference type="EMBL" id="QLUW01000002">
    <property type="protein sequence ID" value="RAP76862.1"/>
    <property type="molecule type" value="Genomic_DNA"/>
</dbReference>
<keyword evidence="1" id="KW-0175">Coiled coil</keyword>
<evidence type="ECO:0000313" key="4">
    <source>
        <dbReference type="EMBL" id="RAP76862.1"/>
    </source>
</evidence>
<accession>A0A328U479</accession>
<evidence type="ECO:0000313" key="5">
    <source>
        <dbReference type="Proteomes" id="UP000249260"/>
    </source>
</evidence>
<dbReference type="RefSeq" id="WP_112883077.1">
    <property type="nucleotide sequence ID" value="NZ_QLUW01000002.1"/>
</dbReference>
<evidence type="ECO:0000259" key="2">
    <source>
        <dbReference type="Pfam" id="PF01548"/>
    </source>
</evidence>
<dbReference type="GO" id="GO:0003677">
    <property type="term" value="F:DNA binding"/>
    <property type="evidence" value="ECO:0007669"/>
    <property type="project" value="InterPro"/>
</dbReference>
<dbReference type="InterPro" id="IPR002525">
    <property type="entry name" value="Transp_IS110-like_N"/>
</dbReference>
<evidence type="ECO:0000256" key="1">
    <source>
        <dbReference type="SAM" id="Coils"/>
    </source>
</evidence>